<protein>
    <submittedName>
        <fullName evidence="1">Uncharacterized protein</fullName>
    </submittedName>
</protein>
<keyword evidence="2" id="KW-1185">Reference proteome</keyword>
<evidence type="ECO:0000313" key="2">
    <source>
        <dbReference type="Proteomes" id="UP001057452"/>
    </source>
</evidence>
<name>A0ACB9W7A3_CHAAC</name>
<feature type="non-terminal residue" evidence="1">
    <location>
        <position position="219"/>
    </location>
</feature>
<sequence>MGKRKDVSDFDKGQIVKARRLGQSISKTAALVGCSRSAVISSTYQKCSGNGKPVNRRQGHDLNPVEHLWDVLDKQVRSMEAPPRNLQDIKDLLNVLVPATTAHLQRSTGVHGSSVFLSVSIRSSLVSNVPALRPAEEYAFPTLTPEEEMDSDGDREDGWAKQASCFTFFVSSFSLALLWRLMLLFPLPVQQGEFKAHLDSDRALGSYWKVFAQITSKPL</sequence>
<evidence type="ECO:0000313" key="1">
    <source>
        <dbReference type="EMBL" id="KAI4808546.1"/>
    </source>
</evidence>
<dbReference type="Proteomes" id="UP001057452">
    <property type="component" value="Chromosome 18"/>
</dbReference>
<reference evidence="1" key="1">
    <citation type="submission" date="2022-05" db="EMBL/GenBank/DDBJ databases">
        <title>Chromosome-level genome of Chaenocephalus aceratus.</title>
        <authorList>
            <person name="Park H."/>
        </authorList>
    </citation>
    <scope>NUCLEOTIDE SEQUENCE</scope>
    <source>
        <strain evidence="1">KU_202001</strain>
    </source>
</reference>
<gene>
    <name evidence="1" type="ORF">KUCAC02_000603</name>
</gene>
<proteinExistence type="predicted"/>
<accession>A0ACB9W7A3</accession>
<organism evidence="1 2">
    <name type="scientific">Chaenocephalus aceratus</name>
    <name type="common">Blackfin icefish</name>
    <name type="synonym">Chaenichthys aceratus</name>
    <dbReference type="NCBI Taxonomy" id="36190"/>
    <lineage>
        <taxon>Eukaryota</taxon>
        <taxon>Metazoa</taxon>
        <taxon>Chordata</taxon>
        <taxon>Craniata</taxon>
        <taxon>Vertebrata</taxon>
        <taxon>Euteleostomi</taxon>
        <taxon>Actinopterygii</taxon>
        <taxon>Neopterygii</taxon>
        <taxon>Teleostei</taxon>
        <taxon>Neoteleostei</taxon>
        <taxon>Acanthomorphata</taxon>
        <taxon>Eupercaria</taxon>
        <taxon>Perciformes</taxon>
        <taxon>Notothenioidei</taxon>
        <taxon>Channichthyidae</taxon>
        <taxon>Chaenocephalus</taxon>
    </lineage>
</organism>
<comment type="caution">
    <text evidence="1">The sequence shown here is derived from an EMBL/GenBank/DDBJ whole genome shotgun (WGS) entry which is preliminary data.</text>
</comment>
<dbReference type="EMBL" id="CM043802">
    <property type="protein sequence ID" value="KAI4808546.1"/>
    <property type="molecule type" value="Genomic_DNA"/>
</dbReference>